<evidence type="ECO:0000313" key="3">
    <source>
        <dbReference type="Proteomes" id="UP001499930"/>
    </source>
</evidence>
<proteinExistence type="predicted"/>
<gene>
    <name evidence="2" type="ORF">GCM10017559_58300</name>
</gene>
<name>A0ABP6KVL6_9ACTN</name>
<keyword evidence="3" id="KW-1185">Reference proteome</keyword>
<dbReference type="RefSeq" id="WP_344900956.1">
    <property type="nucleotide sequence ID" value="NZ_BAAAWD010000015.1"/>
</dbReference>
<evidence type="ECO:0000256" key="1">
    <source>
        <dbReference type="SAM" id="MobiDB-lite"/>
    </source>
</evidence>
<organism evidence="2 3">
    <name type="scientific">Streptosporangium longisporum</name>
    <dbReference type="NCBI Taxonomy" id="46187"/>
    <lineage>
        <taxon>Bacteria</taxon>
        <taxon>Bacillati</taxon>
        <taxon>Actinomycetota</taxon>
        <taxon>Actinomycetes</taxon>
        <taxon>Streptosporangiales</taxon>
        <taxon>Streptosporangiaceae</taxon>
        <taxon>Streptosporangium</taxon>
    </lineage>
</organism>
<dbReference type="EMBL" id="BAAAWD010000015">
    <property type="protein sequence ID" value="GAA3025057.1"/>
    <property type="molecule type" value="Genomic_DNA"/>
</dbReference>
<evidence type="ECO:0000313" key="2">
    <source>
        <dbReference type="EMBL" id="GAA3025057.1"/>
    </source>
</evidence>
<sequence length="274" mass="28633">MAGEEVLTGAGIETAVLGGMKVLGKYGPSWAASLAKIELAGKLAKPAAGAAAVWLLARPWDDEAISKVFNDWRTINLKLSHLRNREWDAKLKAVQAAWPEGGDRAAFDRFMGVVHQEVQQLETAALQMANAVQSAQSDIHKIVNTAGVVVNSLLGIIIASEIAQLIGKQMQVAAAAAGPAGPVIAAQGKALEAAAKATQASSGLILMGTAVNTIVGITASLLFSMGNLTSLMSMDNQFPMAQANLDSDGTDGRTDFDDITRRSVSKSSEGWSYG</sequence>
<comment type="caution">
    <text evidence="2">The sequence shown here is derived from an EMBL/GenBank/DDBJ whole genome shotgun (WGS) entry which is preliminary data.</text>
</comment>
<accession>A0ABP6KVL6</accession>
<feature type="compositionally biased region" description="Polar residues" evidence="1">
    <location>
        <begin position="265"/>
        <end position="274"/>
    </location>
</feature>
<feature type="region of interest" description="Disordered" evidence="1">
    <location>
        <begin position="242"/>
        <end position="274"/>
    </location>
</feature>
<dbReference type="Proteomes" id="UP001499930">
    <property type="component" value="Unassembled WGS sequence"/>
</dbReference>
<evidence type="ECO:0008006" key="4">
    <source>
        <dbReference type="Google" id="ProtNLM"/>
    </source>
</evidence>
<protein>
    <recommendedName>
        <fullName evidence="4">WXG100 family type VII secretion target</fullName>
    </recommendedName>
</protein>
<reference evidence="3" key="1">
    <citation type="journal article" date="2019" name="Int. J. Syst. Evol. Microbiol.">
        <title>The Global Catalogue of Microorganisms (GCM) 10K type strain sequencing project: providing services to taxonomists for standard genome sequencing and annotation.</title>
        <authorList>
            <consortium name="The Broad Institute Genomics Platform"/>
            <consortium name="The Broad Institute Genome Sequencing Center for Infectious Disease"/>
            <person name="Wu L."/>
            <person name="Ma J."/>
        </authorList>
    </citation>
    <scope>NUCLEOTIDE SEQUENCE [LARGE SCALE GENOMIC DNA]</scope>
    <source>
        <strain evidence="3">JCM 3106</strain>
    </source>
</reference>
<feature type="compositionally biased region" description="Basic and acidic residues" evidence="1">
    <location>
        <begin position="250"/>
        <end position="261"/>
    </location>
</feature>